<dbReference type="InterPro" id="IPR029016">
    <property type="entry name" value="GAF-like_dom_sf"/>
</dbReference>
<dbReference type="PROSITE" id="PS51077">
    <property type="entry name" value="HTH_ICLR"/>
    <property type="match status" value="1"/>
</dbReference>
<keyword evidence="2" id="KW-0238">DNA-binding</keyword>
<dbReference type="AlphaFoldDB" id="A0A177IB60"/>
<evidence type="ECO:0000313" key="6">
    <source>
        <dbReference type="EMBL" id="OAH26068.1"/>
    </source>
</evidence>
<dbReference type="SUPFAM" id="SSF55781">
    <property type="entry name" value="GAF domain-like"/>
    <property type="match status" value="1"/>
</dbReference>
<dbReference type="Gene3D" id="3.30.450.40">
    <property type="match status" value="1"/>
</dbReference>
<dbReference type="GO" id="GO:0003700">
    <property type="term" value="F:DNA-binding transcription factor activity"/>
    <property type="evidence" value="ECO:0007669"/>
    <property type="project" value="TreeGrafter"/>
</dbReference>
<keyword evidence="1" id="KW-0805">Transcription regulation</keyword>
<dbReference type="SUPFAM" id="SSF46785">
    <property type="entry name" value="Winged helix' DNA-binding domain"/>
    <property type="match status" value="1"/>
</dbReference>
<organism evidence="6 7">
    <name type="scientific">Corynebacterium stationis</name>
    <dbReference type="NCBI Taxonomy" id="1705"/>
    <lineage>
        <taxon>Bacteria</taxon>
        <taxon>Bacillati</taxon>
        <taxon>Actinomycetota</taxon>
        <taxon>Actinomycetes</taxon>
        <taxon>Mycobacteriales</taxon>
        <taxon>Corynebacteriaceae</taxon>
        <taxon>Corynebacterium</taxon>
    </lineage>
</organism>
<dbReference type="Gene3D" id="1.10.10.10">
    <property type="entry name" value="Winged helix-like DNA-binding domain superfamily/Winged helix DNA-binding domain"/>
    <property type="match status" value="1"/>
</dbReference>
<feature type="domain" description="IclR-ED" evidence="5">
    <location>
        <begin position="63"/>
        <end position="251"/>
    </location>
</feature>
<evidence type="ECO:0000313" key="7">
    <source>
        <dbReference type="Proteomes" id="UP000076947"/>
    </source>
</evidence>
<feature type="domain" description="HTH iclR-type" evidence="4">
    <location>
        <begin position="8"/>
        <end position="69"/>
    </location>
</feature>
<dbReference type="InterPro" id="IPR036390">
    <property type="entry name" value="WH_DNA-bd_sf"/>
</dbReference>
<keyword evidence="3" id="KW-0804">Transcription</keyword>
<dbReference type="SMART" id="SM00346">
    <property type="entry name" value="HTH_ICLR"/>
    <property type="match status" value="1"/>
</dbReference>
<dbReference type="Pfam" id="PF09339">
    <property type="entry name" value="HTH_IclR"/>
    <property type="match status" value="1"/>
</dbReference>
<evidence type="ECO:0000259" key="5">
    <source>
        <dbReference type="PROSITE" id="PS51078"/>
    </source>
</evidence>
<dbReference type="STRING" id="1705.CA21670_02585"/>
<protein>
    <submittedName>
        <fullName evidence="6">IclR family transcriptional regulator</fullName>
    </submittedName>
</protein>
<accession>A0A177IB60</accession>
<dbReference type="PANTHER" id="PTHR30136">
    <property type="entry name" value="HELIX-TURN-HELIX TRANSCRIPTIONAL REGULATOR, ICLR FAMILY"/>
    <property type="match status" value="1"/>
</dbReference>
<dbReference type="Proteomes" id="UP000076947">
    <property type="component" value="Unassembled WGS sequence"/>
</dbReference>
<comment type="caution">
    <text evidence="6">The sequence shown here is derived from an EMBL/GenBank/DDBJ whole genome shotgun (WGS) entry which is preliminary data.</text>
</comment>
<dbReference type="RefSeq" id="WP_066840370.1">
    <property type="nucleotide sequence ID" value="NZ_LSTQ01000024.1"/>
</dbReference>
<reference evidence="7" key="1">
    <citation type="submission" date="2016-02" db="EMBL/GenBank/DDBJ databases">
        <authorList>
            <person name="Kaur G."/>
            <person name="Nair G.R."/>
            <person name="Mayilraj S."/>
        </authorList>
    </citation>
    <scope>NUCLEOTIDE SEQUENCE [LARGE SCALE GENOMIC DNA]</scope>
    <source>
        <strain evidence="7">GA-15</strain>
    </source>
</reference>
<evidence type="ECO:0000256" key="1">
    <source>
        <dbReference type="ARBA" id="ARBA00023015"/>
    </source>
</evidence>
<evidence type="ECO:0000256" key="2">
    <source>
        <dbReference type="ARBA" id="ARBA00023125"/>
    </source>
</evidence>
<evidence type="ECO:0000256" key="3">
    <source>
        <dbReference type="ARBA" id="ARBA00023163"/>
    </source>
</evidence>
<gene>
    <name evidence="6" type="ORF">AYJ05_01075</name>
</gene>
<dbReference type="InterPro" id="IPR050707">
    <property type="entry name" value="HTH_MetabolicPath_Reg"/>
</dbReference>
<dbReference type="GO" id="GO:0003677">
    <property type="term" value="F:DNA binding"/>
    <property type="evidence" value="ECO:0007669"/>
    <property type="project" value="UniProtKB-KW"/>
</dbReference>
<dbReference type="OrthoDB" id="60629at2"/>
<dbReference type="InterPro" id="IPR014757">
    <property type="entry name" value="Tscrpt_reg_IclR_C"/>
</dbReference>
<dbReference type="GO" id="GO:0045892">
    <property type="term" value="P:negative regulation of DNA-templated transcription"/>
    <property type="evidence" value="ECO:0007669"/>
    <property type="project" value="TreeGrafter"/>
</dbReference>
<dbReference type="InterPro" id="IPR005471">
    <property type="entry name" value="Tscrpt_reg_IclR_N"/>
</dbReference>
<dbReference type="PROSITE" id="PS51078">
    <property type="entry name" value="ICLR_ED"/>
    <property type="match status" value="1"/>
</dbReference>
<dbReference type="EMBL" id="LSTQ01000024">
    <property type="protein sequence ID" value="OAH26068.1"/>
    <property type="molecule type" value="Genomic_DNA"/>
</dbReference>
<name>A0A177IB60_9CORY</name>
<dbReference type="Pfam" id="PF01614">
    <property type="entry name" value="IclR_C"/>
    <property type="match status" value="1"/>
</dbReference>
<dbReference type="InterPro" id="IPR036388">
    <property type="entry name" value="WH-like_DNA-bd_sf"/>
</dbReference>
<keyword evidence="7" id="KW-1185">Reference proteome</keyword>
<sequence>MANSKSGETVLERCVRVLEAFDISYSSLTVSEISRRANLPMSTAHRLVAELVEIGLLDRREDKALVMGQRAWEIFARSNPVEELRFRARPVLEGVHSAVQQFTSLAVPQFDDDQVLFIERYTRFGDAKIRATQGGRMDLFDNSNGFIFLAHAPFDVLERVFSKPMVSQTDGKTYDPDAVHEQIEFARRMGYARISNGMVRENVAYAVPLMGADGRVVAAISVVGHVEECDDDVILTVLAASGNQLSHGDKPLILPRFPRHGRA</sequence>
<proteinExistence type="predicted"/>
<evidence type="ECO:0000259" key="4">
    <source>
        <dbReference type="PROSITE" id="PS51077"/>
    </source>
</evidence>
<dbReference type="PANTHER" id="PTHR30136:SF24">
    <property type="entry name" value="HTH-TYPE TRANSCRIPTIONAL REPRESSOR ALLR"/>
    <property type="match status" value="1"/>
</dbReference>